<dbReference type="AlphaFoldDB" id="J3M4G1"/>
<evidence type="ECO:0000313" key="2">
    <source>
        <dbReference type="Proteomes" id="UP000006038"/>
    </source>
</evidence>
<proteinExistence type="predicted"/>
<protein>
    <submittedName>
        <fullName evidence="1">Uncharacterized protein</fullName>
    </submittedName>
</protein>
<evidence type="ECO:0000313" key="1">
    <source>
        <dbReference type="EnsemblPlants" id="OB05G14850.1"/>
    </source>
</evidence>
<dbReference type="HOGENOM" id="CLU_2761835_0_0_1"/>
<keyword evidence="2" id="KW-1185">Reference proteome</keyword>
<reference evidence="1" key="1">
    <citation type="journal article" date="2013" name="Nat. Commun.">
        <title>Whole-genome sequencing of Oryza brachyantha reveals mechanisms underlying Oryza genome evolution.</title>
        <authorList>
            <person name="Chen J."/>
            <person name="Huang Q."/>
            <person name="Gao D."/>
            <person name="Wang J."/>
            <person name="Lang Y."/>
            <person name="Liu T."/>
            <person name="Li B."/>
            <person name="Bai Z."/>
            <person name="Luis Goicoechea J."/>
            <person name="Liang C."/>
            <person name="Chen C."/>
            <person name="Zhang W."/>
            <person name="Sun S."/>
            <person name="Liao Y."/>
            <person name="Zhang X."/>
            <person name="Yang L."/>
            <person name="Song C."/>
            <person name="Wang M."/>
            <person name="Shi J."/>
            <person name="Liu G."/>
            <person name="Liu J."/>
            <person name="Zhou H."/>
            <person name="Zhou W."/>
            <person name="Yu Q."/>
            <person name="An N."/>
            <person name="Chen Y."/>
            <person name="Cai Q."/>
            <person name="Wang B."/>
            <person name="Liu B."/>
            <person name="Min J."/>
            <person name="Huang Y."/>
            <person name="Wu H."/>
            <person name="Li Z."/>
            <person name="Zhang Y."/>
            <person name="Yin Y."/>
            <person name="Song W."/>
            <person name="Jiang J."/>
            <person name="Jackson S.A."/>
            <person name="Wing R.A."/>
            <person name="Wang J."/>
            <person name="Chen M."/>
        </authorList>
    </citation>
    <scope>NUCLEOTIDE SEQUENCE [LARGE SCALE GENOMIC DNA]</scope>
    <source>
        <strain evidence="1">cv. IRGC 101232</strain>
    </source>
</reference>
<sequence length="70" mass="7619">MPSSPVENDNGAAYFDFRAAECVPESHAWMGMHEKDAAPVVAATMPGDEQQHGDDAVPIVYVEFNLLRVS</sequence>
<accession>J3M4G1</accession>
<reference evidence="1" key="2">
    <citation type="submission" date="2013-04" db="UniProtKB">
        <authorList>
            <consortium name="EnsemblPlants"/>
        </authorList>
    </citation>
    <scope>IDENTIFICATION</scope>
</reference>
<dbReference type="EnsemblPlants" id="OB05G14850.1">
    <property type="protein sequence ID" value="OB05G14850.1"/>
    <property type="gene ID" value="OB05G14850"/>
</dbReference>
<dbReference type="Proteomes" id="UP000006038">
    <property type="component" value="Chromosome 5"/>
</dbReference>
<dbReference type="Gramene" id="OB05G14850.1">
    <property type="protein sequence ID" value="OB05G14850.1"/>
    <property type="gene ID" value="OB05G14850"/>
</dbReference>
<organism evidence="1">
    <name type="scientific">Oryza brachyantha</name>
    <name type="common">malo sina</name>
    <dbReference type="NCBI Taxonomy" id="4533"/>
    <lineage>
        <taxon>Eukaryota</taxon>
        <taxon>Viridiplantae</taxon>
        <taxon>Streptophyta</taxon>
        <taxon>Embryophyta</taxon>
        <taxon>Tracheophyta</taxon>
        <taxon>Spermatophyta</taxon>
        <taxon>Magnoliopsida</taxon>
        <taxon>Liliopsida</taxon>
        <taxon>Poales</taxon>
        <taxon>Poaceae</taxon>
        <taxon>BOP clade</taxon>
        <taxon>Oryzoideae</taxon>
        <taxon>Oryzeae</taxon>
        <taxon>Oryzinae</taxon>
        <taxon>Oryza</taxon>
    </lineage>
</organism>
<name>J3M4G1_ORYBR</name>